<dbReference type="EMBL" id="JBIAMT010000005">
    <property type="protein sequence ID" value="MFF0499811.1"/>
    <property type="molecule type" value="Genomic_DNA"/>
</dbReference>
<comment type="caution">
    <text evidence="4">The sequence shown here is derived from an EMBL/GenBank/DDBJ whole genome shotgun (WGS) entry which is preliminary data.</text>
</comment>
<reference evidence="4 5" key="1">
    <citation type="submission" date="2024-10" db="EMBL/GenBank/DDBJ databases">
        <title>The Natural Products Discovery Center: Release of the First 8490 Sequenced Strains for Exploring Actinobacteria Biosynthetic Diversity.</title>
        <authorList>
            <person name="Kalkreuter E."/>
            <person name="Kautsar S.A."/>
            <person name="Yang D."/>
            <person name="Bader C.D."/>
            <person name="Teijaro C.N."/>
            <person name="Fluegel L."/>
            <person name="Davis C.M."/>
            <person name="Simpson J.R."/>
            <person name="Lauterbach L."/>
            <person name="Steele A.D."/>
            <person name="Gui C."/>
            <person name="Meng S."/>
            <person name="Li G."/>
            <person name="Viehrig K."/>
            <person name="Ye F."/>
            <person name="Su P."/>
            <person name="Kiefer A.F."/>
            <person name="Nichols A."/>
            <person name="Cepeda A.J."/>
            <person name="Yan W."/>
            <person name="Fan B."/>
            <person name="Jiang Y."/>
            <person name="Adhikari A."/>
            <person name="Zheng C.-J."/>
            <person name="Schuster L."/>
            <person name="Cowan T.M."/>
            <person name="Smanski M.J."/>
            <person name="Chevrette M.G."/>
            <person name="De Carvalho L.P.S."/>
            <person name="Shen B."/>
        </authorList>
    </citation>
    <scope>NUCLEOTIDE SEQUENCE [LARGE SCALE GENOMIC DNA]</scope>
    <source>
        <strain evidence="4 5">NPDC004119</strain>
    </source>
</reference>
<keyword evidence="2" id="KW-0472">Membrane</keyword>
<dbReference type="Proteomes" id="UP001601442">
    <property type="component" value="Unassembled WGS sequence"/>
</dbReference>
<keyword evidence="2" id="KW-0812">Transmembrane</keyword>
<evidence type="ECO:0000256" key="2">
    <source>
        <dbReference type="SAM" id="Phobius"/>
    </source>
</evidence>
<accession>A0ABW6P9J3</accession>
<evidence type="ECO:0000313" key="5">
    <source>
        <dbReference type="Proteomes" id="UP001601442"/>
    </source>
</evidence>
<name>A0ABW6P9J3_9NOCA</name>
<dbReference type="RefSeq" id="WP_387398574.1">
    <property type="nucleotide sequence ID" value="NZ_JBIAMT010000005.1"/>
</dbReference>
<keyword evidence="5" id="KW-1185">Reference proteome</keyword>
<dbReference type="Pfam" id="PF01575">
    <property type="entry name" value="MaoC_dehydratas"/>
    <property type="match status" value="1"/>
</dbReference>
<evidence type="ECO:0000259" key="3">
    <source>
        <dbReference type="Pfam" id="PF01575"/>
    </source>
</evidence>
<dbReference type="SUPFAM" id="SSF54637">
    <property type="entry name" value="Thioesterase/thiol ester dehydrase-isomerase"/>
    <property type="match status" value="1"/>
</dbReference>
<evidence type="ECO:0000313" key="4">
    <source>
        <dbReference type="EMBL" id="MFF0499811.1"/>
    </source>
</evidence>
<sequence>MTAAQAISVGTEAEPYIAKPLTITDFVRYQGAAGDFNPIHHDHGKATAAGFDQPFAVGMLAAGVLGGYAAGWLGAENIRRYRIRFAEQAWPGDVLTYTGVVTDVRTDAAPGTREIDVELTVTRQTGGVHLRGWATFVLPAEGDA</sequence>
<comment type="similarity">
    <text evidence="1">Belongs to the enoyl-CoA hydratase/isomerase family.</text>
</comment>
<gene>
    <name evidence="4" type="ORF">ACFYU5_25660</name>
</gene>
<keyword evidence="2" id="KW-1133">Transmembrane helix</keyword>
<dbReference type="Gene3D" id="3.10.129.10">
    <property type="entry name" value="Hotdog Thioesterase"/>
    <property type="match status" value="1"/>
</dbReference>
<feature type="domain" description="MaoC-like" evidence="3">
    <location>
        <begin position="10"/>
        <end position="117"/>
    </location>
</feature>
<protein>
    <submittedName>
        <fullName evidence="4">MaoC/PaaZ C-terminal domain-containing protein</fullName>
    </submittedName>
</protein>
<dbReference type="InterPro" id="IPR029069">
    <property type="entry name" value="HotDog_dom_sf"/>
</dbReference>
<evidence type="ECO:0000256" key="1">
    <source>
        <dbReference type="ARBA" id="ARBA00005254"/>
    </source>
</evidence>
<proteinExistence type="inferred from homology"/>
<feature type="transmembrane region" description="Helical" evidence="2">
    <location>
        <begin position="55"/>
        <end position="75"/>
    </location>
</feature>
<dbReference type="InterPro" id="IPR002539">
    <property type="entry name" value="MaoC-like_dom"/>
</dbReference>
<organism evidence="4 5">
    <name type="scientific">Nocardia aobensis</name>
    <dbReference type="NCBI Taxonomy" id="257277"/>
    <lineage>
        <taxon>Bacteria</taxon>
        <taxon>Bacillati</taxon>
        <taxon>Actinomycetota</taxon>
        <taxon>Actinomycetes</taxon>
        <taxon>Mycobacteriales</taxon>
        <taxon>Nocardiaceae</taxon>
        <taxon>Nocardia</taxon>
    </lineage>
</organism>